<dbReference type="EMBL" id="CAUYUJ010022393">
    <property type="protein sequence ID" value="CAK0910424.1"/>
    <property type="molecule type" value="Genomic_DNA"/>
</dbReference>
<proteinExistence type="predicted"/>
<evidence type="ECO:0000313" key="3">
    <source>
        <dbReference type="EMBL" id="CAK0910424.1"/>
    </source>
</evidence>
<evidence type="ECO:0000256" key="1">
    <source>
        <dbReference type="SAM" id="Coils"/>
    </source>
</evidence>
<dbReference type="Proteomes" id="UP001189429">
    <property type="component" value="Unassembled WGS sequence"/>
</dbReference>
<keyword evidence="4" id="KW-1185">Reference proteome</keyword>
<sequence length="208" mass="23989">MMLGSTPARNPRSGSRLRRCSVRCGRRNRSRAAVAGRGPHIDAERGGRARARSRRRPAARGLLAPCGRGPRRAAGGRFCAEAPFPRSAYEFLDRKGKRLQTEKEQWQNTFDTETKELDDKLQKLKDDRERAQTELEAMEDQRAKEAEEYRAKENEMRVAVLVEKQRRGQLERMHAAVLFLQEEGRRYMERVRARKDAAKGKKKKGKKK</sequence>
<evidence type="ECO:0000256" key="2">
    <source>
        <dbReference type="SAM" id="MobiDB-lite"/>
    </source>
</evidence>
<feature type="coiled-coil region" evidence="1">
    <location>
        <begin position="89"/>
        <end position="155"/>
    </location>
</feature>
<organism evidence="3 4">
    <name type="scientific">Prorocentrum cordatum</name>
    <dbReference type="NCBI Taxonomy" id="2364126"/>
    <lineage>
        <taxon>Eukaryota</taxon>
        <taxon>Sar</taxon>
        <taxon>Alveolata</taxon>
        <taxon>Dinophyceae</taxon>
        <taxon>Prorocentrales</taxon>
        <taxon>Prorocentraceae</taxon>
        <taxon>Prorocentrum</taxon>
    </lineage>
</organism>
<feature type="compositionally biased region" description="Basic residues" evidence="2">
    <location>
        <begin position="48"/>
        <end position="58"/>
    </location>
</feature>
<comment type="caution">
    <text evidence="3">The sequence shown here is derived from an EMBL/GenBank/DDBJ whole genome shotgun (WGS) entry which is preliminary data.</text>
</comment>
<evidence type="ECO:0008006" key="5">
    <source>
        <dbReference type="Google" id="ProtNLM"/>
    </source>
</evidence>
<protein>
    <recommendedName>
        <fullName evidence="5">Dynein regulatory complex protein 10</fullName>
    </recommendedName>
</protein>
<name>A0ABN9YHY2_9DINO</name>
<keyword evidence="1" id="KW-0175">Coiled coil</keyword>
<feature type="region of interest" description="Disordered" evidence="2">
    <location>
        <begin position="28"/>
        <end position="67"/>
    </location>
</feature>
<gene>
    <name evidence="3" type="ORF">PCOR1329_LOCUS84617</name>
</gene>
<reference evidence="3" key="1">
    <citation type="submission" date="2023-10" db="EMBL/GenBank/DDBJ databases">
        <authorList>
            <person name="Chen Y."/>
            <person name="Shah S."/>
            <person name="Dougan E. K."/>
            <person name="Thang M."/>
            <person name="Chan C."/>
        </authorList>
    </citation>
    <scope>NUCLEOTIDE SEQUENCE [LARGE SCALE GENOMIC DNA]</scope>
</reference>
<evidence type="ECO:0000313" key="4">
    <source>
        <dbReference type="Proteomes" id="UP001189429"/>
    </source>
</evidence>
<accession>A0ABN9YHY2</accession>